<dbReference type="AlphaFoldDB" id="A0A484GYB0"/>
<dbReference type="PANTHER" id="PTHR33166">
    <property type="entry name" value="GAG_P30 DOMAIN-CONTAINING PROTEIN"/>
    <property type="match status" value="1"/>
</dbReference>
<feature type="non-terminal residue" evidence="1">
    <location>
        <position position="91"/>
    </location>
</feature>
<sequence>MGGSSSKPEEAPLKRILKNWKIFKTDVLKREKLKLYCNIAWPLYKLGNGEKWPENRSLNYNTILQLDLYCHKMGKWTEVPYIQAFMVLYRN</sequence>
<organism evidence="1 2">
    <name type="scientific">Sousa chinensis</name>
    <name type="common">Indo-pacific humpbacked dolphin</name>
    <name type="synonym">Steno chinensis</name>
    <dbReference type="NCBI Taxonomy" id="103600"/>
    <lineage>
        <taxon>Eukaryota</taxon>
        <taxon>Metazoa</taxon>
        <taxon>Chordata</taxon>
        <taxon>Craniata</taxon>
        <taxon>Vertebrata</taxon>
        <taxon>Euteleostomi</taxon>
        <taxon>Mammalia</taxon>
        <taxon>Eutheria</taxon>
        <taxon>Laurasiatheria</taxon>
        <taxon>Artiodactyla</taxon>
        <taxon>Whippomorpha</taxon>
        <taxon>Cetacea</taxon>
        <taxon>Odontoceti</taxon>
        <taxon>Delphinidae</taxon>
        <taxon>Sousa</taxon>
    </lineage>
</organism>
<reference evidence="1 2" key="1">
    <citation type="journal article" date="2018" name="Genomics">
        <title>Molecular footprints of inshore aquatic adaptation in Indo-Pacific humpback dolphin (Sousa chinensis).</title>
        <authorList>
            <person name="Ming Y."/>
            <person name="Jian J."/>
            <person name="Yu F."/>
            <person name="Yu X."/>
            <person name="Wang J."/>
            <person name="Liu W."/>
        </authorList>
    </citation>
    <scope>NUCLEOTIDE SEQUENCE [LARGE SCALE GENOMIC DNA]</scope>
    <source>
        <strain evidence="1">MY-2018</strain>
        <tissue evidence="1">Skin</tissue>
    </source>
</reference>
<gene>
    <name evidence="1" type="ORF">DBR06_SOUSAS1310030</name>
</gene>
<protein>
    <submittedName>
        <fullName evidence="1">Uncharacterized protein</fullName>
    </submittedName>
</protein>
<dbReference type="InterPro" id="IPR050462">
    <property type="entry name" value="Retroviral_Gag-Pol_poly"/>
</dbReference>
<dbReference type="Gene3D" id="1.10.150.180">
    <property type="entry name" value="Gamma-retroviral matrix domain"/>
    <property type="match status" value="1"/>
</dbReference>
<dbReference type="EMBL" id="QWLN02002294">
    <property type="protein sequence ID" value="TEA40735.1"/>
    <property type="molecule type" value="Genomic_DNA"/>
</dbReference>
<comment type="caution">
    <text evidence="1">The sequence shown here is derived from an EMBL/GenBank/DDBJ whole genome shotgun (WGS) entry which is preliminary data.</text>
</comment>
<evidence type="ECO:0000313" key="1">
    <source>
        <dbReference type="EMBL" id="TEA40735.1"/>
    </source>
</evidence>
<name>A0A484GYB0_SOUCH</name>
<accession>A0A484GYB0</accession>
<dbReference type="Proteomes" id="UP000295264">
    <property type="component" value="Unassembled WGS sequence"/>
</dbReference>
<dbReference type="InterPro" id="IPR010999">
    <property type="entry name" value="Retrovr_matrix"/>
</dbReference>
<keyword evidence="2" id="KW-1185">Reference proteome</keyword>
<dbReference type="InterPro" id="IPR036946">
    <property type="entry name" value="G_retro_matrix_sf"/>
</dbReference>
<dbReference type="SUPFAM" id="SSF47836">
    <property type="entry name" value="Retroviral matrix proteins"/>
    <property type="match status" value="1"/>
</dbReference>
<proteinExistence type="predicted"/>
<evidence type="ECO:0000313" key="2">
    <source>
        <dbReference type="Proteomes" id="UP000295264"/>
    </source>
</evidence>